<name>A0AAN1WI73_9GAMM</name>
<dbReference type="PROSITE" id="PS51257">
    <property type="entry name" value="PROKAR_LIPOPROTEIN"/>
    <property type="match status" value="1"/>
</dbReference>
<dbReference type="Gene3D" id="3.30.1950.10">
    <property type="entry name" value="wza like domain"/>
    <property type="match status" value="1"/>
</dbReference>
<feature type="signal peptide" evidence="2">
    <location>
        <begin position="1"/>
        <end position="19"/>
    </location>
</feature>
<dbReference type="InterPro" id="IPR017477">
    <property type="entry name" value="PEP-CTERM_polysacc_export"/>
</dbReference>
<evidence type="ECO:0000256" key="2">
    <source>
        <dbReference type="SAM" id="SignalP"/>
    </source>
</evidence>
<dbReference type="PANTHER" id="PTHR33619:SF3">
    <property type="entry name" value="POLYSACCHARIDE EXPORT PROTEIN GFCE-RELATED"/>
    <property type="match status" value="1"/>
</dbReference>
<dbReference type="InterPro" id="IPR019554">
    <property type="entry name" value="Soluble_ligand-bd"/>
</dbReference>
<dbReference type="Pfam" id="PF02563">
    <property type="entry name" value="Poly_export"/>
    <property type="match status" value="1"/>
</dbReference>
<organism evidence="5 6">
    <name type="scientific">Marinagarivorans cellulosilyticus</name>
    <dbReference type="NCBI Taxonomy" id="2721545"/>
    <lineage>
        <taxon>Bacteria</taxon>
        <taxon>Pseudomonadati</taxon>
        <taxon>Pseudomonadota</taxon>
        <taxon>Gammaproteobacteria</taxon>
        <taxon>Cellvibrionales</taxon>
        <taxon>Cellvibrionaceae</taxon>
        <taxon>Marinagarivorans</taxon>
    </lineage>
</organism>
<reference evidence="5 6" key="1">
    <citation type="journal article" date="2022" name="IScience">
        <title>An ultrasensitive nanofiber-based assay for enzymatic hydrolysis and deep-sea microbial degradation of cellulose.</title>
        <authorList>
            <person name="Tsudome M."/>
            <person name="Tachioka M."/>
            <person name="Miyazaki M."/>
            <person name="Uchimura K."/>
            <person name="Tsuda M."/>
            <person name="Takaki Y."/>
            <person name="Deguchi S."/>
        </authorList>
    </citation>
    <scope>NUCLEOTIDE SEQUENCE [LARGE SCALE GENOMIC DNA]</scope>
    <source>
        <strain evidence="5 6">GE09</strain>
    </source>
</reference>
<feature type="domain" description="Soluble ligand binding" evidence="4">
    <location>
        <begin position="116"/>
        <end position="169"/>
    </location>
</feature>
<sequence>MKHLMALFLLSLLAGCSTTPEPSIVPAPITNTGADYQMGVGDEISVQVWKSPELSVDVPVRPDGKVSVPLVGDVVAIGKSTKDLSKELTNEFGAYVRNPQVTVIVRNPASANFLRRVRVTGAVGSPLSVMHQQGMTVLDMVLLAGGLTEFASGNNAKLYRKYGDKVEVFPIYLSDMLEKGRLDTNYELHPADIITVPERIF</sequence>
<evidence type="ECO:0000313" key="6">
    <source>
        <dbReference type="Proteomes" id="UP001320119"/>
    </source>
</evidence>
<keyword evidence="6" id="KW-1185">Reference proteome</keyword>
<keyword evidence="1 2" id="KW-0732">Signal</keyword>
<dbReference type="InterPro" id="IPR003715">
    <property type="entry name" value="Poly_export_N"/>
</dbReference>
<dbReference type="PANTHER" id="PTHR33619">
    <property type="entry name" value="POLYSACCHARIDE EXPORT PROTEIN GFCE-RELATED"/>
    <property type="match status" value="1"/>
</dbReference>
<dbReference type="EMBL" id="AP023086">
    <property type="protein sequence ID" value="BCD98051.1"/>
    <property type="molecule type" value="Genomic_DNA"/>
</dbReference>
<dbReference type="InterPro" id="IPR049712">
    <property type="entry name" value="Poly_export"/>
</dbReference>
<dbReference type="GO" id="GO:0015159">
    <property type="term" value="F:polysaccharide transmembrane transporter activity"/>
    <property type="evidence" value="ECO:0007669"/>
    <property type="project" value="InterPro"/>
</dbReference>
<dbReference type="KEGG" id="marq:MARGE09_P2252"/>
<evidence type="ECO:0000256" key="1">
    <source>
        <dbReference type="ARBA" id="ARBA00022729"/>
    </source>
</evidence>
<evidence type="ECO:0000259" key="3">
    <source>
        <dbReference type="Pfam" id="PF02563"/>
    </source>
</evidence>
<evidence type="ECO:0000259" key="4">
    <source>
        <dbReference type="Pfam" id="PF10531"/>
    </source>
</evidence>
<protein>
    <submittedName>
        <fullName evidence="5">Polysaccharide biosynthesis/export protein</fullName>
    </submittedName>
</protein>
<evidence type="ECO:0000313" key="5">
    <source>
        <dbReference type="EMBL" id="BCD98051.1"/>
    </source>
</evidence>
<proteinExistence type="predicted"/>
<dbReference type="Proteomes" id="UP001320119">
    <property type="component" value="Chromosome"/>
</dbReference>
<accession>A0AAN1WI73</accession>
<dbReference type="RefSeq" id="WP_236982132.1">
    <property type="nucleotide sequence ID" value="NZ_AP023086.1"/>
</dbReference>
<gene>
    <name evidence="5" type="ORF">MARGE09_P2252</name>
</gene>
<dbReference type="Pfam" id="PF10531">
    <property type="entry name" value="SLBB"/>
    <property type="match status" value="1"/>
</dbReference>
<feature type="chain" id="PRO_5042989839" evidence="2">
    <location>
        <begin position="20"/>
        <end position="201"/>
    </location>
</feature>
<feature type="domain" description="Polysaccharide export protein N-terminal" evidence="3">
    <location>
        <begin position="32"/>
        <end position="105"/>
    </location>
</feature>
<dbReference type="NCBIfam" id="TIGR03027">
    <property type="entry name" value="pepcterm_export"/>
    <property type="match status" value="1"/>
</dbReference>
<dbReference type="AlphaFoldDB" id="A0AAN1WI73"/>
<dbReference type="Gene3D" id="3.10.560.10">
    <property type="entry name" value="Outer membrane lipoprotein wza domain like"/>
    <property type="match status" value="1"/>
</dbReference>